<sequence>MKKEKIKMSRNRGVSLVQYSHTIQQCFEVNFIIFNQNTNIKQEINENTMKSVLSSVETQFNANSQSLGHLEALDFFGGGFLFTCFDQLDVDGRPAVQCIQEPRCPPSLWQHKAWKAITAGSKPQRERLNVQLKQNQNGLRVESDV</sequence>
<accession>A0ABV0UM29</accession>
<dbReference type="EMBL" id="JAHRIQ010074950">
    <property type="protein sequence ID" value="MEQ2245904.1"/>
    <property type="molecule type" value="Genomic_DNA"/>
</dbReference>
<comment type="caution">
    <text evidence="1">The sequence shown here is derived from an EMBL/GenBank/DDBJ whole genome shotgun (WGS) entry which is preliminary data.</text>
</comment>
<name>A0ABV0UM29_9TELE</name>
<evidence type="ECO:0000313" key="2">
    <source>
        <dbReference type="Proteomes" id="UP001482620"/>
    </source>
</evidence>
<dbReference type="Proteomes" id="UP001482620">
    <property type="component" value="Unassembled WGS sequence"/>
</dbReference>
<protein>
    <submittedName>
        <fullName evidence="1">Uncharacterized protein</fullName>
    </submittedName>
</protein>
<proteinExistence type="predicted"/>
<keyword evidence="2" id="KW-1185">Reference proteome</keyword>
<organism evidence="1 2">
    <name type="scientific">Ilyodon furcidens</name>
    <name type="common">goldbreast splitfin</name>
    <dbReference type="NCBI Taxonomy" id="33524"/>
    <lineage>
        <taxon>Eukaryota</taxon>
        <taxon>Metazoa</taxon>
        <taxon>Chordata</taxon>
        <taxon>Craniata</taxon>
        <taxon>Vertebrata</taxon>
        <taxon>Euteleostomi</taxon>
        <taxon>Actinopterygii</taxon>
        <taxon>Neopterygii</taxon>
        <taxon>Teleostei</taxon>
        <taxon>Neoteleostei</taxon>
        <taxon>Acanthomorphata</taxon>
        <taxon>Ovalentaria</taxon>
        <taxon>Atherinomorphae</taxon>
        <taxon>Cyprinodontiformes</taxon>
        <taxon>Goodeidae</taxon>
        <taxon>Ilyodon</taxon>
    </lineage>
</organism>
<evidence type="ECO:0000313" key="1">
    <source>
        <dbReference type="EMBL" id="MEQ2245904.1"/>
    </source>
</evidence>
<reference evidence="1 2" key="1">
    <citation type="submission" date="2021-06" db="EMBL/GenBank/DDBJ databases">
        <authorList>
            <person name="Palmer J.M."/>
        </authorList>
    </citation>
    <scope>NUCLEOTIDE SEQUENCE [LARGE SCALE GENOMIC DNA]</scope>
    <source>
        <strain evidence="2">if_2019</strain>
        <tissue evidence="1">Muscle</tissue>
    </source>
</reference>
<gene>
    <name evidence="1" type="ORF">ILYODFUR_032829</name>
</gene>